<comment type="caution">
    <text evidence="2">The sequence shown here is derived from an EMBL/GenBank/DDBJ whole genome shotgun (WGS) entry which is preliminary data.</text>
</comment>
<organism evidence="2 3">
    <name type="scientific">Paraphaeosphaeria minitans</name>
    <dbReference type="NCBI Taxonomy" id="565426"/>
    <lineage>
        <taxon>Eukaryota</taxon>
        <taxon>Fungi</taxon>
        <taxon>Dikarya</taxon>
        <taxon>Ascomycota</taxon>
        <taxon>Pezizomycotina</taxon>
        <taxon>Dothideomycetes</taxon>
        <taxon>Pleosporomycetidae</taxon>
        <taxon>Pleosporales</taxon>
        <taxon>Massarineae</taxon>
        <taxon>Didymosphaeriaceae</taxon>
        <taxon>Paraphaeosphaeria</taxon>
    </lineage>
</organism>
<dbReference type="InterPro" id="IPR010730">
    <property type="entry name" value="HET"/>
</dbReference>
<gene>
    <name evidence="2" type="ORF">PMIN01_11839</name>
</gene>
<dbReference type="Proteomes" id="UP000756921">
    <property type="component" value="Unassembled WGS sequence"/>
</dbReference>
<feature type="domain" description="Heterokaryon incompatibility" evidence="1">
    <location>
        <begin position="55"/>
        <end position="195"/>
    </location>
</feature>
<dbReference type="InterPro" id="IPR052895">
    <property type="entry name" value="HetReg/Transcr_Mod"/>
</dbReference>
<sequence>MRSRQAHTRCASSIYKHQPLDVENHQIRLLKLRDRSEHTKDYCLDTFDYKEAPPYIALSYTWGDKHPTGTISIDGKKFEIRMNLLNFLSTHKADKYVWIDQICIDQSNDEERSHQVKFTGDIYSRCDFVLVWLRDESTYIPSTQQAARDFNNGIESYHPKSRGENSSSDDNRFSRCPTLALLHNTYFDRLWIIQELLLSENVCVLVEGGVEVSWKSLRTKCIELPPNVRETSPSTSWIVEAQPLRFIFAGHTSVGVTNYVTTTVGKFYDKKCENPRDKVYGLMALVQQSSKVEVDYDKSVQRVYLDAITSMVEEYWYMRHATLDNGYQLLRVPWFLGDCKDASLGLAKAMGFTDREMSGLRSFVECIWERADQHAVKTKMLGLEVDSGNNHIKMGGPEPETHQSCRDERLASTCHRWWYEFEGKRYYHDCEEWSGNAKLQEYTVSHKGLRRASYFILNSEYTETNQHKTRDGAED</sequence>
<accession>A0A9P6G6A8</accession>
<dbReference type="Pfam" id="PF06985">
    <property type="entry name" value="HET"/>
    <property type="match status" value="1"/>
</dbReference>
<dbReference type="EMBL" id="WJXW01000015">
    <property type="protein sequence ID" value="KAF9729906.1"/>
    <property type="molecule type" value="Genomic_DNA"/>
</dbReference>
<dbReference type="PANTHER" id="PTHR24148">
    <property type="entry name" value="ANKYRIN REPEAT DOMAIN-CONTAINING PROTEIN 39 HOMOLOG-RELATED"/>
    <property type="match status" value="1"/>
</dbReference>
<keyword evidence="3" id="KW-1185">Reference proteome</keyword>
<dbReference type="AlphaFoldDB" id="A0A9P6G6A8"/>
<evidence type="ECO:0000313" key="2">
    <source>
        <dbReference type="EMBL" id="KAF9729906.1"/>
    </source>
</evidence>
<dbReference type="OrthoDB" id="194358at2759"/>
<reference evidence="2" key="1">
    <citation type="journal article" date="2020" name="Mol. Plant Microbe Interact.">
        <title>Genome Sequence of the Biocontrol Agent Coniothyrium minitans strain Conio (IMI 134523).</title>
        <authorList>
            <person name="Patel D."/>
            <person name="Shittu T.A."/>
            <person name="Baroncelli R."/>
            <person name="Muthumeenakshi S."/>
            <person name="Osborne T.H."/>
            <person name="Janganan T.K."/>
            <person name="Sreenivasaprasad S."/>
        </authorList>
    </citation>
    <scope>NUCLEOTIDE SEQUENCE</scope>
    <source>
        <strain evidence="2">Conio</strain>
    </source>
</reference>
<evidence type="ECO:0000259" key="1">
    <source>
        <dbReference type="Pfam" id="PF06985"/>
    </source>
</evidence>
<protein>
    <recommendedName>
        <fullName evidence="1">Heterokaryon incompatibility domain-containing protein</fullName>
    </recommendedName>
</protein>
<evidence type="ECO:0000313" key="3">
    <source>
        <dbReference type="Proteomes" id="UP000756921"/>
    </source>
</evidence>
<proteinExistence type="predicted"/>
<dbReference type="PANTHER" id="PTHR24148:SF73">
    <property type="entry name" value="HET DOMAIN PROTEIN (AFU_ORTHOLOGUE AFUA_8G01020)"/>
    <property type="match status" value="1"/>
</dbReference>
<name>A0A9P6G6A8_9PLEO</name>